<gene>
    <name evidence="1" type="ORF">HPB47_002282</name>
</gene>
<keyword evidence="2" id="KW-1185">Reference proteome</keyword>
<dbReference type="Proteomes" id="UP000805193">
    <property type="component" value="Unassembled WGS sequence"/>
</dbReference>
<evidence type="ECO:0000313" key="2">
    <source>
        <dbReference type="Proteomes" id="UP000805193"/>
    </source>
</evidence>
<comment type="caution">
    <text evidence="1">The sequence shown here is derived from an EMBL/GenBank/DDBJ whole genome shotgun (WGS) entry which is preliminary data.</text>
</comment>
<evidence type="ECO:0000313" key="1">
    <source>
        <dbReference type="EMBL" id="KAG0421848.1"/>
    </source>
</evidence>
<accession>A0AC60PMW5</accession>
<dbReference type="EMBL" id="JABSTQ010010313">
    <property type="protein sequence ID" value="KAG0421848.1"/>
    <property type="molecule type" value="Genomic_DNA"/>
</dbReference>
<reference evidence="1 2" key="1">
    <citation type="journal article" date="2020" name="Cell">
        <title>Large-Scale Comparative Analyses of Tick Genomes Elucidate Their Genetic Diversity and Vector Capacities.</title>
        <authorList>
            <consortium name="Tick Genome and Microbiome Consortium (TIGMIC)"/>
            <person name="Jia N."/>
            <person name="Wang J."/>
            <person name="Shi W."/>
            <person name="Du L."/>
            <person name="Sun Y."/>
            <person name="Zhan W."/>
            <person name="Jiang J.F."/>
            <person name="Wang Q."/>
            <person name="Zhang B."/>
            <person name="Ji P."/>
            <person name="Bell-Sakyi L."/>
            <person name="Cui X.M."/>
            <person name="Yuan T.T."/>
            <person name="Jiang B.G."/>
            <person name="Yang W.F."/>
            <person name="Lam T.T."/>
            <person name="Chang Q.C."/>
            <person name="Ding S.J."/>
            <person name="Wang X.J."/>
            <person name="Zhu J.G."/>
            <person name="Ruan X.D."/>
            <person name="Zhao L."/>
            <person name="Wei J.T."/>
            <person name="Ye R.Z."/>
            <person name="Que T.C."/>
            <person name="Du C.H."/>
            <person name="Zhou Y.H."/>
            <person name="Cheng J.X."/>
            <person name="Dai P.F."/>
            <person name="Guo W.B."/>
            <person name="Han X.H."/>
            <person name="Huang E.J."/>
            <person name="Li L.F."/>
            <person name="Wei W."/>
            <person name="Gao Y.C."/>
            <person name="Liu J.Z."/>
            <person name="Shao H.Z."/>
            <person name="Wang X."/>
            <person name="Wang C.C."/>
            <person name="Yang T.C."/>
            <person name="Huo Q.B."/>
            <person name="Li W."/>
            <person name="Chen H.Y."/>
            <person name="Chen S.E."/>
            <person name="Zhou L.G."/>
            <person name="Ni X.B."/>
            <person name="Tian J.H."/>
            <person name="Sheng Y."/>
            <person name="Liu T."/>
            <person name="Pan Y.S."/>
            <person name="Xia L.Y."/>
            <person name="Li J."/>
            <person name="Zhao F."/>
            <person name="Cao W.C."/>
        </authorList>
    </citation>
    <scope>NUCLEOTIDE SEQUENCE [LARGE SCALE GENOMIC DNA]</scope>
    <source>
        <strain evidence="1">Iper-2018</strain>
    </source>
</reference>
<protein>
    <submittedName>
        <fullName evidence="1">Uncharacterized protein</fullName>
    </submittedName>
</protein>
<sequence>MPESGSRLPRLGHILEHGNATNLPGLPSPYARSLRYLAYGSGMNPAVSKMKIPDFSGPSYKRKPWIPPPALTSKEDREEISKTGRVTKKAPHRPLSPEYPRGTAIPLHPYDSAWLTDGVAALSTSSSGSSQPFVSRFAHPERAKDRAESARELRDSSTWTENRNRATETQTDINHKDSKMEQLQHEVAGLRGALEVEKLTHVVAHFEVECQDFEKSLQEKELLMKQSRQSLSAMLAHLDALKATLSIAKNSTETALEAKHHRDVQHRTSFLKEKAAELRGVISAIRDNGDDSALNFASGTVPRIWEQLVKVLSRMEEDRLTSSHEDLVRHLHQSLKDKEEHMVQLERDLAYYKKREEQEKERQDRCLDTIEEMQRKHREDRDALKKSSKAFSRKVAKYEESLRSVSLILNQKEKELGQLTRERDDMRAMVERMTLDKVDMERALATVKRKLVDLEPLILNPTGDAEVKLLKLELSRCKSEMERLRQRASTPHSADLCAISRQLQMLKNELKKSKDPSSRQLVGAAEKLERDIWNLNPVEGDPLYRQPKERPQEKERIPSHVATEERDHMHSALYRRPGDDDDKEKLQLIAENQELREKLNREIASNRNLSSYITTLRRSYAAVFRESPESSARHSLYEDDDPNVTSPHGS</sequence>
<organism evidence="1 2">
    <name type="scientific">Ixodes persulcatus</name>
    <name type="common">Taiga tick</name>
    <dbReference type="NCBI Taxonomy" id="34615"/>
    <lineage>
        <taxon>Eukaryota</taxon>
        <taxon>Metazoa</taxon>
        <taxon>Ecdysozoa</taxon>
        <taxon>Arthropoda</taxon>
        <taxon>Chelicerata</taxon>
        <taxon>Arachnida</taxon>
        <taxon>Acari</taxon>
        <taxon>Parasitiformes</taxon>
        <taxon>Ixodida</taxon>
        <taxon>Ixodoidea</taxon>
        <taxon>Ixodidae</taxon>
        <taxon>Ixodinae</taxon>
        <taxon>Ixodes</taxon>
    </lineage>
</organism>
<proteinExistence type="predicted"/>
<name>A0AC60PMW5_IXOPE</name>